<organism evidence="2">
    <name type="scientific">Tanacetum cinerariifolium</name>
    <name type="common">Dalmatian daisy</name>
    <name type="synonym">Chrysanthemum cinerariifolium</name>
    <dbReference type="NCBI Taxonomy" id="118510"/>
    <lineage>
        <taxon>Eukaryota</taxon>
        <taxon>Viridiplantae</taxon>
        <taxon>Streptophyta</taxon>
        <taxon>Embryophyta</taxon>
        <taxon>Tracheophyta</taxon>
        <taxon>Spermatophyta</taxon>
        <taxon>Magnoliopsida</taxon>
        <taxon>eudicotyledons</taxon>
        <taxon>Gunneridae</taxon>
        <taxon>Pentapetalae</taxon>
        <taxon>asterids</taxon>
        <taxon>campanulids</taxon>
        <taxon>Asterales</taxon>
        <taxon>Asteraceae</taxon>
        <taxon>Asteroideae</taxon>
        <taxon>Anthemideae</taxon>
        <taxon>Anthemidinae</taxon>
        <taxon>Tanacetum</taxon>
    </lineage>
</organism>
<keyword evidence="2" id="KW-0695">RNA-directed DNA polymerase</keyword>
<dbReference type="InterPro" id="IPR043128">
    <property type="entry name" value="Rev_trsase/Diguanyl_cyclase"/>
</dbReference>
<dbReference type="Gene3D" id="3.30.70.270">
    <property type="match status" value="1"/>
</dbReference>
<dbReference type="GO" id="GO:0003964">
    <property type="term" value="F:RNA-directed DNA polymerase activity"/>
    <property type="evidence" value="ECO:0007669"/>
    <property type="project" value="UniProtKB-KW"/>
</dbReference>
<evidence type="ECO:0000259" key="1">
    <source>
        <dbReference type="Pfam" id="PF00078"/>
    </source>
</evidence>
<dbReference type="Gene3D" id="3.10.10.10">
    <property type="entry name" value="HIV Type 1 Reverse Transcriptase, subunit A, domain 1"/>
    <property type="match status" value="1"/>
</dbReference>
<proteinExistence type="predicted"/>
<dbReference type="InterPro" id="IPR053134">
    <property type="entry name" value="RNA-dir_DNA_polymerase"/>
</dbReference>
<name>A0A6L2NPI8_TANCI</name>
<dbReference type="EMBL" id="BKCJ010009335">
    <property type="protein sequence ID" value="GEU86495.1"/>
    <property type="molecule type" value="Genomic_DNA"/>
</dbReference>
<feature type="domain" description="Reverse transcriptase" evidence="1">
    <location>
        <begin position="164"/>
        <end position="225"/>
    </location>
</feature>
<dbReference type="InterPro" id="IPR043502">
    <property type="entry name" value="DNA/RNA_pol_sf"/>
</dbReference>
<keyword evidence="2" id="KW-0548">Nucleotidyltransferase</keyword>
<comment type="caution">
    <text evidence="2">The sequence shown here is derived from an EMBL/GenBank/DDBJ whole genome shotgun (WGS) entry which is preliminary data.</text>
</comment>
<dbReference type="PANTHER" id="PTHR24559">
    <property type="entry name" value="TRANSPOSON TY3-I GAG-POL POLYPROTEIN"/>
    <property type="match status" value="1"/>
</dbReference>
<accession>A0A6L2NPI8</accession>
<gene>
    <name evidence="2" type="ORF">Tci_058473</name>
</gene>
<dbReference type="Pfam" id="PF00078">
    <property type="entry name" value="RVT_1"/>
    <property type="match status" value="1"/>
</dbReference>
<dbReference type="SUPFAM" id="SSF56672">
    <property type="entry name" value="DNA/RNA polymerases"/>
    <property type="match status" value="1"/>
</dbReference>
<reference evidence="2" key="1">
    <citation type="journal article" date="2019" name="Sci. Rep.">
        <title>Draft genome of Tanacetum cinerariifolium, the natural source of mosquito coil.</title>
        <authorList>
            <person name="Yamashiro T."/>
            <person name="Shiraishi A."/>
            <person name="Satake H."/>
            <person name="Nakayama K."/>
        </authorList>
    </citation>
    <scope>NUCLEOTIDE SEQUENCE</scope>
</reference>
<keyword evidence="2" id="KW-0808">Transferase</keyword>
<protein>
    <submittedName>
        <fullName evidence="2">RNA-directed DNA polymerase homolog</fullName>
    </submittedName>
</protein>
<dbReference type="InterPro" id="IPR000477">
    <property type="entry name" value="RT_dom"/>
</dbReference>
<dbReference type="PANTHER" id="PTHR24559:SF429">
    <property type="entry name" value="RNA-DIRECTED DNA POLYMERASE HOMOLOG"/>
    <property type="match status" value="1"/>
</dbReference>
<sequence length="225" mass="25924">MIKPSQPIPLKNDNNPRVLPILLVQRLGFIRTTIPHHGGTSNVKKKEKMALNGLLEVVSHDEKWAKEEEEEDSNKVHAVYFYLGTEPIEPLEWKALENRLKPSSVEPLTLELKELPKHLEINLPHLRQSLGESCTGCPKNGGMTVVKNEKDEIIPQRIITGWYVCIDYRKLNNTTRKDHFPLSFIDQMLERLAGHEYYCFLDGFSGYFKIPIAPEDQKKTTFTYP</sequence>
<dbReference type="AlphaFoldDB" id="A0A6L2NPI8"/>
<evidence type="ECO:0000313" key="2">
    <source>
        <dbReference type="EMBL" id="GEU86495.1"/>
    </source>
</evidence>
<dbReference type="CDD" id="cd01647">
    <property type="entry name" value="RT_LTR"/>
    <property type="match status" value="1"/>
</dbReference>